<evidence type="ECO:0000256" key="3">
    <source>
        <dbReference type="ARBA" id="ARBA00022448"/>
    </source>
</evidence>
<dbReference type="Proteomes" id="UP000095743">
    <property type="component" value="Chromosome"/>
</dbReference>
<dbReference type="InterPro" id="IPR000060">
    <property type="entry name" value="BCCT_transptr"/>
</dbReference>
<keyword evidence="4" id="KW-1003">Cell membrane</keyword>
<keyword evidence="5 8" id="KW-0812">Transmembrane</keyword>
<evidence type="ECO:0000256" key="8">
    <source>
        <dbReference type="SAM" id="Phobius"/>
    </source>
</evidence>
<dbReference type="GO" id="GO:0022857">
    <property type="term" value="F:transmembrane transporter activity"/>
    <property type="evidence" value="ECO:0007669"/>
    <property type="project" value="InterPro"/>
</dbReference>
<dbReference type="RefSeq" id="WP_069974226.1">
    <property type="nucleotide sequence ID" value="NZ_CP017269.1"/>
</dbReference>
<keyword evidence="7 8" id="KW-0472">Membrane</keyword>
<feature type="transmembrane region" description="Helical" evidence="8">
    <location>
        <begin position="90"/>
        <end position="111"/>
    </location>
</feature>
<gene>
    <name evidence="9" type="ORF">Gferi_02980</name>
</gene>
<comment type="subcellular location">
    <subcellularLocation>
        <location evidence="1">Cell membrane</location>
        <topology evidence="1">Multi-pass membrane protein</topology>
    </subcellularLocation>
</comment>
<feature type="transmembrane region" description="Helical" evidence="8">
    <location>
        <begin position="192"/>
        <end position="212"/>
    </location>
</feature>
<feature type="transmembrane region" description="Helical" evidence="8">
    <location>
        <begin position="264"/>
        <end position="286"/>
    </location>
</feature>
<feature type="transmembrane region" description="Helical" evidence="8">
    <location>
        <begin position="12"/>
        <end position="30"/>
    </location>
</feature>
<feature type="transmembrane region" description="Helical" evidence="8">
    <location>
        <begin position="232"/>
        <end position="252"/>
    </location>
</feature>
<organism evidence="9 10">
    <name type="scientific">Geosporobacter ferrireducens</name>
    <dbReference type="NCBI Taxonomy" id="1424294"/>
    <lineage>
        <taxon>Bacteria</taxon>
        <taxon>Bacillati</taxon>
        <taxon>Bacillota</taxon>
        <taxon>Clostridia</taxon>
        <taxon>Peptostreptococcales</taxon>
        <taxon>Thermotaleaceae</taxon>
        <taxon>Geosporobacter</taxon>
    </lineage>
</organism>
<feature type="transmembrane region" description="Helical" evidence="8">
    <location>
        <begin position="406"/>
        <end position="431"/>
    </location>
</feature>
<feature type="transmembrane region" description="Helical" evidence="8">
    <location>
        <begin position="315"/>
        <end position="336"/>
    </location>
</feature>
<feature type="transmembrane region" description="Helical" evidence="8">
    <location>
        <begin position="348"/>
        <end position="367"/>
    </location>
</feature>
<feature type="transmembrane region" description="Helical" evidence="8">
    <location>
        <begin position="150"/>
        <end position="171"/>
    </location>
</feature>
<evidence type="ECO:0000313" key="9">
    <source>
        <dbReference type="EMBL" id="AOT68650.1"/>
    </source>
</evidence>
<evidence type="ECO:0000256" key="1">
    <source>
        <dbReference type="ARBA" id="ARBA00004651"/>
    </source>
</evidence>
<dbReference type="KEGG" id="gfe:Gferi_02980"/>
<accession>A0A1D8GCN2</accession>
<dbReference type="PANTHER" id="PTHR30047">
    <property type="entry name" value="HIGH-AFFINITY CHOLINE TRANSPORT PROTEIN-RELATED"/>
    <property type="match status" value="1"/>
</dbReference>
<dbReference type="EMBL" id="CP017269">
    <property type="protein sequence ID" value="AOT68650.1"/>
    <property type="molecule type" value="Genomic_DNA"/>
</dbReference>
<evidence type="ECO:0000256" key="4">
    <source>
        <dbReference type="ARBA" id="ARBA00022475"/>
    </source>
</evidence>
<dbReference type="AlphaFoldDB" id="A0A1D8GCN2"/>
<evidence type="ECO:0008006" key="11">
    <source>
        <dbReference type="Google" id="ProtNLM"/>
    </source>
</evidence>
<feature type="transmembrane region" description="Helical" evidence="8">
    <location>
        <begin position="490"/>
        <end position="510"/>
    </location>
</feature>
<proteinExistence type="inferred from homology"/>
<evidence type="ECO:0000256" key="7">
    <source>
        <dbReference type="ARBA" id="ARBA00023136"/>
    </source>
</evidence>
<evidence type="ECO:0000256" key="2">
    <source>
        <dbReference type="ARBA" id="ARBA00005658"/>
    </source>
</evidence>
<keyword evidence="3" id="KW-0813">Transport</keyword>
<dbReference type="GO" id="GO:0005886">
    <property type="term" value="C:plasma membrane"/>
    <property type="evidence" value="ECO:0007669"/>
    <property type="project" value="UniProtKB-SubCell"/>
</dbReference>
<keyword evidence="6 8" id="KW-1133">Transmembrane helix</keyword>
<sequence>MKKETMNVIRKVIFIPMSIIFIGIILMGIISPTTFYNIENAISNFQYNWFGWLYSLMALANLAILAWLFVSKYGSIKLGGEKAKPILSRWNWFAISLCGGIGTGIVFWGIAEPIFHLNNPIPGLNQAAGSPEAALSALSVSMIHWGIPSYAHYCIFGVAVGFAIYNMKLPFRISSVLYPIFGKRSFESIGDMVDNVCLFAIAVSVSAILAVASLQFGAGFKAVFGLEPNNLIRGLILFVIVTTFIISSYTGLQKGIRRLSDLNAKVFIGLLAFIFVFGATRFSLFFTVEAFGESLSTFFTRMTYLGAIADDKWPMWWTVIYWIWMIVYGPMVGLFLGRIAKGRTIREFIFMNLIVPASFAVIWFGIFGSNAIHLELNQGGQIWNVIQNQGLEASVFTFLKNFPLPLITSIAFMITLFLSVVTLCDSMTSTVASLSINIRDNAEVEPPNSIKIFWGLVMSSVAFLSIIATTQSTEGAISVIQSTKLLPMTAALPVLFIYVALGVSMVKMFVMIENYDVVHYPETAKIDAELITELND</sequence>
<dbReference type="Pfam" id="PF02028">
    <property type="entry name" value="BCCT"/>
    <property type="match status" value="1"/>
</dbReference>
<protein>
    <recommendedName>
        <fullName evidence="11">BCCT transporter</fullName>
    </recommendedName>
</protein>
<comment type="similarity">
    <text evidence="2">Belongs to the BCCT transporter (TC 2.A.15) family.</text>
</comment>
<dbReference type="PANTHER" id="PTHR30047:SF7">
    <property type="entry name" value="HIGH-AFFINITY CHOLINE TRANSPORT PROTEIN"/>
    <property type="match status" value="1"/>
</dbReference>
<name>A0A1D8GCN2_9FIRM</name>
<feature type="transmembrane region" description="Helical" evidence="8">
    <location>
        <begin position="50"/>
        <end position="70"/>
    </location>
</feature>
<evidence type="ECO:0000313" key="10">
    <source>
        <dbReference type="Proteomes" id="UP000095743"/>
    </source>
</evidence>
<evidence type="ECO:0000256" key="6">
    <source>
        <dbReference type="ARBA" id="ARBA00022989"/>
    </source>
</evidence>
<reference evidence="9 10" key="1">
    <citation type="submission" date="2016-09" db="EMBL/GenBank/DDBJ databases">
        <title>Genomic analysis reveals versatility of anaerobic energy metabolism of Geosporobacter ferrireducens IRF9 of phylum Firmicutes.</title>
        <authorList>
            <person name="Kim S.-J."/>
        </authorList>
    </citation>
    <scope>NUCLEOTIDE SEQUENCE [LARGE SCALE GENOMIC DNA]</scope>
    <source>
        <strain evidence="9 10">IRF9</strain>
    </source>
</reference>
<keyword evidence="10" id="KW-1185">Reference proteome</keyword>
<evidence type="ECO:0000256" key="5">
    <source>
        <dbReference type="ARBA" id="ARBA00022692"/>
    </source>
</evidence>